<dbReference type="CDD" id="cd05233">
    <property type="entry name" value="SDR_c"/>
    <property type="match status" value="1"/>
</dbReference>
<sequence>MDRFKGKRVLITGATSGIGLAGAVRIAAEGATVIATGRDEARLDALRSKLPPSATVLHNDAARPEDVDILARSVAAAGGLDGLWLNAGFARVGPIDEVSSEAFDLIIGANLKGPILQMAALTGHLRDGASVVLTSSTSAYEGLPVASLYAAAKGAMISVARCWASALGHRNIRVNTLVPGPIDTNFRDFMEPDVRNAFEADVTSRLALPRVGTAEEAAAVAAFLLSDDASFVTGSQYSVDGGQVMH</sequence>
<dbReference type="InterPro" id="IPR002347">
    <property type="entry name" value="SDR_fam"/>
</dbReference>
<proteinExistence type="inferred from homology"/>
<dbReference type="EMBL" id="NPEV01000008">
    <property type="protein sequence ID" value="RAI28607.1"/>
    <property type="molecule type" value="Genomic_DNA"/>
</dbReference>
<dbReference type="PRINTS" id="PR00081">
    <property type="entry name" value="GDHRDH"/>
</dbReference>
<evidence type="ECO:0000256" key="2">
    <source>
        <dbReference type="ARBA" id="ARBA00023002"/>
    </source>
</evidence>
<evidence type="ECO:0000313" key="3">
    <source>
        <dbReference type="EMBL" id="RAI28607.1"/>
    </source>
</evidence>
<dbReference type="Proteomes" id="UP000249299">
    <property type="component" value="Unassembled WGS sequence"/>
</dbReference>
<dbReference type="PANTHER" id="PTHR43477:SF1">
    <property type="entry name" value="DIHYDROANTICAPSIN 7-DEHYDROGENASE"/>
    <property type="match status" value="1"/>
</dbReference>
<dbReference type="AlphaFoldDB" id="A0A327JQP0"/>
<dbReference type="RefSeq" id="WP_111433326.1">
    <property type="nucleotide sequence ID" value="NZ_JACIGG010000005.1"/>
</dbReference>
<dbReference type="GO" id="GO:0016491">
    <property type="term" value="F:oxidoreductase activity"/>
    <property type="evidence" value="ECO:0007669"/>
    <property type="project" value="UniProtKB-KW"/>
</dbReference>
<dbReference type="PROSITE" id="PS00061">
    <property type="entry name" value="ADH_SHORT"/>
    <property type="match status" value="1"/>
</dbReference>
<dbReference type="InterPro" id="IPR020904">
    <property type="entry name" value="Sc_DH/Rdtase_CS"/>
</dbReference>
<comment type="caution">
    <text evidence="3">The sequence shown here is derived from an EMBL/GenBank/DDBJ whole genome shotgun (WGS) entry which is preliminary data.</text>
</comment>
<keyword evidence="4" id="KW-1185">Reference proteome</keyword>
<dbReference type="OrthoDB" id="9803333at2"/>
<dbReference type="FunFam" id="3.40.50.720:FF:000084">
    <property type="entry name" value="Short-chain dehydrogenase reductase"/>
    <property type="match status" value="1"/>
</dbReference>
<dbReference type="InterPro" id="IPR036291">
    <property type="entry name" value="NAD(P)-bd_dom_sf"/>
</dbReference>
<accession>A0A327JQP0</accession>
<comment type="similarity">
    <text evidence="1">Belongs to the short-chain dehydrogenases/reductases (SDR) family.</text>
</comment>
<dbReference type="PANTHER" id="PTHR43477">
    <property type="entry name" value="DIHYDROANTICAPSIN 7-DEHYDROGENASE"/>
    <property type="match status" value="1"/>
</dbReference>
<evidence type="ECO:0000313" key="4">
    <source>
        <dbReference type="Proteomes" id="UP000249299"/>
    </source>
</evidence>
<gene>
    <name evidence="3" type="ORF">CH339_05615</name>
</gene>
<reference evidence="3 4" key="1">
    <citation type="submission" date="2017-07" db="EMBL/GenBank/DDBJ databases">
        <title>Draft Genome Sequences of Select Purple Nonsulfur Bacteria.</title>
        <authorList>
            <person name="Lasarre B."/>
            <person name="Mckinlay J.B."/>
        </authorList>
    </citation>
    <scope>NUCLEOTIDE SEQUENCE [LARGE SCALE GENOMIC DNA]</scope>
    <source>
        <strain evidence="3 4">DSM 11290</strain>
    </source>
</reference>
<dbReference type="InterPro" id="IPR051122">
    <property type="entry name" value="SDR_DHRS6-like"/>
</dbReference>
<name>A0A327JQP0_9HYPH</name>
<protein>
    <submittedName>
        <fullName evidence="3">Oxidoreductase</fullName>
    </submittedName>
</protein>
<dbReference type="Gene3D" id="3.40.50.720">
    <property type="entry name" value="NAD(P)-binding Rossmann-like Domain"/>
    <property type="match status" value="1"/>
</dbReference>
<organism evidence="3 4">
    <name type="scientific">Rhodobium orientis</name>
    <dbReference type="NCBI Taxonomy" id="34017"/>
    <lineage>
        <taxon>Bacteria</taxon>
        <taxon>Pseudomonadati</taxon>
        <taxon>Pseudomonadota</taxon>
        <taxon>Alphaproteobacteria</taxon>
        <taxon>Hyphomicrobiales</taxon>
        <taxon>Rhodobiaceae</taxon>
        <taxon>Rhodobium</taxon>
    </lineage>
</organism>
<evidence type="ECO:0000256" key="1">
    <source>
        <dbReference type="ARBA" id="ARBA00006484"/>
    </source>
</evidence>
<dbReference type="SUPFAM" id="SSF51735">
    <property type="entry name" value="NAD(P)-binding Rossmann-fold domains"/>
    <property type="match status" value="1"/>
</dbReference>
<keyword evidence="2" id="KW-0560">Oxidoreductase</keyword>
<dbReference type="Pfam" id="PF13561">
    <property type="entry name" value="adh_short_C2"/>
    <property type="match status" value="1"/>
</dbReference>